<gene>
    <name evidence="2" type="ORF">SAMN04489866_104146</name>
</gene>
<dbReference type="InterPro" id="IPR004007">
    <property type="entry name" value="DhaL_dom"/>
</dbReference>
<dbReference type="EMBL" id="FNAF01000004">
    <property type="protein sequence ID" value="SDD57322.1"/>
    <property type="molecule type" value="Genomic_DNA"/>
</dbReference>
<name>A0A1G6VUL9_PEPNI</name>
<dbReference type="PROSITE" id="PS51480">
    <property type="entry name" value="DHAL"/>
    <property type="match status" value="1"/>
</dbReference>
<dbReference type="OrthoDB" id="9760324at2"/>
<dbReference type="GO" id="GO:0006071">
    <property type="term" value="P:glycerol metabolic process"/>
    <property type="evidence" value="ECO:0007669"/>
    <property type="project" value="InterPro"/>
</dbReference>
<accession>A0A1G6VUL9</accession>
<dbReference type="SMART" id="SM01120">
    <property type="entry name" value="Dak2"/>
    <property type="match status" value="1"/>
</dbReference>
<proteinExistence type="predicted"/>
<dbReference type="STRING" id="2741.SAMN04489866_104146"/>
<evidence type="ECO:0000313" key="2">
    <source>
        <dbReference type="EMBL" id="SDD57322.1"/>
    </source>
</evidence>
<dbReference type="NCBIfam" id="TIGR03599">
    <property type="entry name" value="YloV"/>
    <property type="match status" value="1"/>
</dbReference>
<dbReference type="InterPro" id="IPR048394">
    <property type="entry name" value="FakA-like_M"/>
</dbReference>
<dbReference type="Pfam" id="PF21645">
    <property type="entry name" value="FakA-like_M"/>
    <property type="match status" value="1"/>
</dbReference>
<dbReference type="Pfam" id="PF13684">
    <property type="entry name" value="FakA-like_C"/>
    <property type="match status" value="1"/>
</dbReference>
<dbReference type="RefSeq" id="WP_091791606.1">
    <property type="nucleotide sequence ID" value="NZ_FNAF01000004.1"/>
</dbReference>
<dbReference type="Proteomes" id="UP000198995">
    <property type="component" value="Unassembled WGS sequence"/>
</dbReference>
<dbReference type="InterPro" id="IPR050270">
    <property type="entry name" value="DegV_domain_contain"/>
</dbReference>
<dbReference type="PANTHER" id="PTHR33434:SF4">
    <property type="entry name" value="PHOSPHATASE PROTEIN"/>
    <property type="match status" value="1"/>
</dbReference>
<dbReference type="AlphaFoldDB" id="A0A1G6VUL9"/>
<protein>
    <recommendedName>
        <fullName evidence="1">DhaL domain-containing protein</fullName>
    </recommendedName>
</protein>
<dbReference type="Pfam" id="PF02734">
    <property type="entry name" value="Dak2"/>
    <property type="match status" value="1"/>
</dbReference>
<reference evidence="2 3" key="1">
    <citation type="submission" date="2016-10" db="EMBL/GenBank/DDBJ databases">
        <authorList>
            <person name="de Groot N.N."/>
        </authorList>
    </citation>
    <scope>NUCLEOTIDE SEQUENCE [LARGE SCALE GENOMIC DNA]</scope>
    <source>
        <strain evidence="2 3">DSM 20475</strain>
    </source>
</reference>
<dbReference type="SUPFAM" id="SSF101473">
    <property type="entry name" value="DhaL-like"/>
    <property type="match status" value="1"/>
</dbReference>
<dbReference type="Gene3D" id="1.25.40.340">
    <property type="match status" value="1"/>
</dbReference>
<evidence type="ECO:0000259" key="1">
    <source>
        <dbReference type="PROSITE" id="PS51480"/>
    </source>
</evidence>
<feature type="domain" description="DhaL" evidence="1">
    <location>
        <begin position="10"/>
        <end position="203"/>
    </location>
</feature>
<dbReference type="SMART" id="SM01121">
    <property type="entry name" value="Dak1_2"/>
    <property type="match status" value="1"/>
</dbReference>
<dbReference type="InterPro" id="IPR033470">
    <property type="entry name" value="FakA-like_C"/>
</dbReference>
<keyword evidence="3" id="KW-1185">Reference proteome</keyword>
<organism evidence="2 3">
    <name type="scientific">Peptococcus niger</name>
    <dbReference type="NCBI Taxonomy" id="2741"/>
    <lineage>
        <taxon>Bacteria</taxon>
        <taxon>Bacillati</taxon>
        <taxon>Bacillota</taxon>
        <taxon>Clostridia</taxon>
        <taxon>Eubacteriales</taxon>
        <taxon>Peptococcaceae</taxon>
        <taxon>Peptococcus</taxon>
    </lineage>
</organism>
<dbReference type="GO" id="GO:0004371">
    <property type="term" value="F:glycerone kinase activity"/>
    <property type="evidence" value="ECO:0007669"/>
    <property type="project" value="InterPro"/>
</dbReference>
<dbReference type="InterPro" id="IPR036117">
    <property type="entry name" value="DhaL_dom_sf"/>
</dbReference>
<dbReference type="PANTHER" id="PTHR33434">
    <property type="entry name" value="DEGV DOMAIN-CONTAINING PROTEIN DR_1986-RELATED"/>
    <property type="match status" value="1"/>
</dbReference>
<dbReference type="InterPro" id="IPR019986">
    <property type="entry name" value="YloV-like"/>
</dbReference>
<evidence type="ECO:0000313" key="3">
    <source>
        <dbReference type="Proteomes" id="UP000198995"/>
    </source>
</evidence>
<sequence>MSSNKPISGDQLIEMITSAANWLEQKREEVDRLNVFPVPDGDTGTNMSMTIRSAAKFVRERADAKDIGSISAQMAHGALMGARGNSGVILSQILSGMAKGLKDKETAEPRDLVHAFALGADAAYNAVTNPMEGTVLTVVREGSEALNRAFHPDMDAEEALTVFLQAGHRSLQRTPELLPVLKQAGVVDAGGQGLLFIIEGFLAAVQGKPAQTPEVPESAPAGVDDFEDTFEHFFADLNEIIYPYCTEFLLMPDGSREEDPIPALKKFLTDYGDCMLVVGTRELVKVHIHTNDLGAVLGFASGFGELNDIKINNMREQNRALQAQGQAKQVEKSEYAIITVAAGDGLVEVFKSLGATYVIHGGQTMNPSTQDFLDAMEAHPADHIILLPNNKNIIMTAEQAAKMDDCDVRVIPSRTVPQGLAALMQFIPEADIETNVADMSDALSDVLSGEITTAVRDTVIEDIRIMKDEYLAILDGKIIAAKKEINGALDALVEQMAEKDVELITFYRGTDVPSEQMEAYLDTATERYADIDFEAYEGGQAIYPFIISAE</sequence>